<dbReference type="SUPFAM" id="SSF48317">
    <property type="entry name" value="Acid phosphatase/Vanadium-dependent haloperoxidase"/>
    <property type="match status" value="1"/>
</dbReference>
<dbReference type="InterPro" id="IPR036938">
    <property type="entry name" value="PAP2/HPO_sf"/>
</dbReference>
<dbReference type="Gene3D" id="1.20.144.10">
    <property type="entry name" value="Phosphatidic acid phosphatase type 2/haloperoxidase"/>
    <property type="match status" value="1"/>
</dbReference>
<name>A0A1I6UNV1_9ACTN</name>
<evidence type="ECO:0000256" key="1">
    <source>
        <dbReference type="ARBA" id="ARBA00004651"/>
    </source>
</evidence>
<dbReference type="Pfam" id="PF01569">
    <property type="entry name" value="PAP2"/>
    <property type="match status" value="1"/>
</dbReference>
<evidence type="ECO:0000256" key="4">
    <source>
        <dbReference type="ARBA" id="ARBA00022801"/>
    </source>
</evidence>
<keyword evidence="3" id="KW-0812">Transmembrane</keyword>
<evidence type="ECO:0000259" key="7">
    <source>
        <dbReference type="PROSITE" id="PS50146"/>
    </source>
</evidence>
<dbReference type="InterPro" id="IPR000326">
    <property type="entry name" value="PAP2/HPO"/>
</dbReference>
<protein>
    <submittedName>
        <fullName evidence="8">Undecaprenyl-diphosphatase</fullName>
    </submittedName>
</protein>
<dbReference type="Gene3D" id="3.40.50.10330">
    <property type="entry name" value="Probable inorganic polyphosphate/atp-NAD kinase, domain 1"/>
    <property type="match status" value="1"/>
</dbReference>
<dbReference type="GO" id="GO:0005886">
    <property type="term" value="C:plasma membrane"/>
    <property type="evidence" value="ECO:0007669"/>
    <property type="project" value="UniProtKB-SubCell"/>
</dbReference>
<evidence type="ECO:0000256" key="5">
    <source>
        <dbReference type="ARBA" id="ARBA00022989"/>
    </source>
</evidence>
<dbReference type="InterPro" id="IPR017438">
    <property type="entry name" value="ATP-NAD_kinase_N"/>
</dbReference>
<dbReference type="GO" id="GO:0016787">
    <property type="term" value="F:hydrolase activity"/>
    <property type="evidence" value="ECO:0007669"/>
    <property type="project" value="UniProtKB-KW"/>
</dbReference>
<keyword evidence="4" id="KW-0378">Hydrolase</keyword>
<dbReference type="InterPro" id="IPR001206">
    <property type="entry name" value="Diacylglycerol_kinase_cat_dom"/>
</dbReference>
<evidence type="ECO:0000313" key="9">
    <source>
        <dbReference type="Proteomes" id="UP000198873"/>
    </source>
</evidence>
<dbReference type="SMART" id="SM00046">
    <property type="entry name" value="DAGKc"/>
    <property type="match status" value="1"/>
</dbReference>
<dbReference type="EMBL" id="FPAB01000006">
    <property type="protein sequence ID" value="SFT03083.1"/>
    <property type="molecule type" value="Genomic_DNA"/>
</dbReference>
<keyword evidence="2" id="KW-1003">Cell membrane</keyword>
<accession>A0A1I6UNV1</accession>
<dbReference type="PANTHER" id="PTHR14969:SF62">
    <property type="entry name" value="DECAPRENYLPHOSPHORYL-5-PHOSPHORIBOSE PHOSPHATASE RV3807C-RELATED"/>
    <property type="match status" value="1"/>
</dbReference>
<sequence>MTAFGSRFLARDLDRVLFARLAAARPRGVHSVLPRISRAADHGVLWAGTAAALGVLGGRSVRRGALRGLGSLAIASAVSNLIAKPTTRRARPVIDQVPVARRLRRAPHTTSFPSGHSASAAAFTFGVALESPRAALLVAPLAGAVALSRVYVGVHYPSDVLAGVAIGAAAAALTSHWWPTRPEAPATAVRPRLPAPALADGAGLSLVVNPGSGFNGRVADELRELLPQADLRTLEPDDDLVELLDGAAERAARDGGALGVCGGDGTVNAAAGAAVRHGVPLAVFPGGTFNHFAADLGIETMSEVADALRAGDAVRVDLGRAASTDGAREKIFLNTFSLGVYPELVHRREKLEKWLGKWPALAVALATVLATSRPSTVVINGTERRLWLLFAGNGVYHPAGFAPTHRPSLDDGLLDIRTVDGSLPLARVRLLLAVLTGTLHNSRVLVTAQVPRLRLETTERQVLFAYDGEVRELSTGGLVLAKRRQALTVYRPAGPADGVSQG</sequence>
<dbReference type="CDD" id="cd01610">
    <property type="entry name" value="PAP2_like"/>
    <property type="match status" value="1"/>
</dbReference>
<evidence type="ECO:0000256" key="6">
    <source>
        <dbReference type="ARBA" id="ARBA00023136"/>
    </source>
</evidence>
<dbReference type="STRING" id="1176198.SAMN05444716_10644"/>
<dbReference type="AlphaFoldDB" id="A0A1I6UNV1"/>
<keyword evidence="5" id="KW-1133">Transmembrane helix</keyword>
<reference evidence="9" key="1">
    <citation type="submission" date="2016-10" db="EMBL/GenBank/DDBJ databases">
        <authorList>
            <person name="Varghese N."/>
            <person name="Submissions S."/>
        </authorList>
    </citation>
    <scope>NUCLEOTIDE SEQUENCE [LARGE SCALE GENOMIC DNA]</scope>
    <source>
        <strain evidence="9">CGMCC 4.7047</strain>
    </source>
</reference>
<keyword evidence="9" id="KW-1185">Reference proteome</keyword>
<evidence type="ECO:0000313" key="8">
    <source>
        <dbReference type="EMBL" id="SFT03083.1"/>
    </source>
</evidence>
<organism evidence="8 9">
    <name type="scientific">Streptomyces harbinensis</name>
    <dbReference type="NCBI Taxonomy" id="1176198"/>
    <lineage>
        <taxon>Bacteria</taxon>
        <taxon>Bacillati</taxon>
        <taxon>Actinomycetota</taxon>
        <taxon>Actinomycetes</taxon>
        <taxon>Kitasatosporales</taxon>
        <taxon>Streptomycetaceae</taxon>
        <taxon>Streptomyces</taxon>
    </lineage>
</organism>
<comment type="subcellular location">
    <subcellularLocation>
        <location evidence="1">Cell membrane</location>
        <topology evidence="1">Multi-pass membrane protein</topology>
    </subcellularLocation>
</comment>
<dbReference type="InterPro" id="IPR016064">
    <property type="entry name" value="NAD/diacylglycerol_kinase_sf"/>
</dbReference>
<dbReference type="Pfam" id="PF00781">
    <property type="entry name" value="DAGK_cat"/>
    <property type="match status" value="1"/>
</dbReference>
<dbReference type="SMART" id="SM00014">
    <property type="entry name" value="acidPPc"/>
    <property type="match status" value="1"/>
</dbReference>
<dbReference type="Gene3D" id="2.60.200.40">
    <property type="match status" value="1"/>
</dbReference>
<dbReference type="Proteomes" id="UP000198873">
    <property type="component" value="Unassembled WGS sequence"/>
</dbReference>
<evidence type="ECO:0000256" key="3">
    <source>
        <dbReference type="ARBA" id="ARBA00022692"/>
    </source>
</evidence>
<evidence type="ECO:0000256" key="2">
    <source>
        <dbReference type="ARBA" id="ARBA00022475"/>
    </source>
</evidence>
<dbReference type="PROSITE" id="PS50146">
    <property type="entry name" value="DAGK"/>
    <property type="match status" value="1"/>
</dbReference>
<dbReference type="GO" id="GO:0016301">
    <property type="term" value="F:kinase activity"/>
    <property type="evidence" value="ECO:0007669"/>
    <property type="project" value="InterPro"/>
</dbReference>
<dbReference type="RefSeq" id="WP_093843665.1">
    <property type="nucleotide sequence ID" value="NZ_FPAB01000006.1"/>
</dbReference>
<dbReference type="PANTHER" id="PTHR14969">
    <property type="entry name" value="SPHINGOSINE-1-PHOSPHATE PHOSPHOHYDROLASE"/>
    <property type="match status" value="1"/>
</dbReference>
<dbReference type="SUPFAM" id="SSF111331">
    <property type="entry name" value="NAD kinase/diacylglycerol kinase-like"/>
    <property type="match status" value="1"/>
</dbReference>
<gene>
    <name evidence="8" type="ORF">SAMN05444716_10644</name>
</gene>
<keyword evidence="6" id="KW-0472">Membrane</keyword>
<proteinExistence type="predicted"/>
<feature type="domain" description="DAGKc" evidence="7">
    <location>
        <begin position="199"/>
        <end position="325"/>
    </location>
</feature>